<dbReference type="Proteomes" id="UP000051221">
    <property type="component" value="Unassembled WGS sequence"/>
</dbReference>
<dbReference type="InterPro" id="IPR022604">
    <property type="entry name" value="DUF2955"/>
</dbReference>
<dbReference type="EMBL" id="LKHS01000003">
    <property type="protein sequence ID" value="KQH87332.1"/>
    <property type="molecule type" value="Genomic_DNA"/>
</dbReference>
<sequence length="336" mass="37075">MFRSCVNPIVKIVFAPILLLFYLKVTGHPLPILAPMFVVILLTTIPSKPPMSLVVQLILVLLLISFAMVFFVQMFAGSPTGFALVCWSIFTWSYHRSHHNPQDIISNLALIVLIIATVVSKQMHFPIAGLPLIIFQAFALALVVTFVMHILLPGDLQDIKRDEPAQGIESHLRVAMLKATAMCLVLVALIGIGSSQTMLIAITVSSMLKLPLIDHQKDYVYQRLITTATGILFTIPTMLLCGFGAPEWVVMGVSLFLGIQLACYAIRRDAHAAIYQLLLTNFVVLTYQAIKNVGLDSFSSGIMRLASISIAIFIGALILRLIRPRQHSIKWNNVAS</sequence>
<proteinExistence type="predicted"/>
<feature type="transmembrane region" description="Helical" evidence="1">
    <location>
        <begin position="273"/>
        <end position="290"/>
    </location>
</feature>
<gene>
    <name evidence="2" type="ORF">AMR76_03725</name>
</gene>
<dbReference type="InParanoid" id="A0A0Q2Y3M5"/>
<feature type="transmembrane region" description="Helical" evidence="1">
    <location>
        <begin position="30"/>
        <end position="47"/>
    </location>
</feature>
<keyword evidence="3" id="KW-1185">Reference proteome</keyword>
<dbReference type="AlphaFoldDB" id="A0A0Q2Y3M5"/>
<feature type="transmembrane region" description="Helical" evidence="1">
    <location>
        <begin position="179"/>
        <end position="204"/>
    </location>
</feature>
<dbReference type="Pfam" id="PF11168">
    <property type="entry name" value="DUF2955"/>
    <property type="match status" value="1"/>
</dbReference>
<evidence type="ECO:0000256" key="1">
    <source>
        <dbReference type="SAM" id="Phobius"/>
    </source>
</evidence>
<keyword evidence="1" id="KW-0472">Membrane</keyword>
<evidence type="ECO:0000313" key="2">
    <source>
        <dbReference type="EMBL" id="KQH87332.1"/>
    </source>
</evidence>
<feature type="transmembrane region" description="Helical" evidence="1">
    <location>
        <begin position="224"/>
        <end position="242"/>
    </location>
</feature>
<protein>
    <submittedName>
        <fullName evidence="2">Multidrug DMT transporter permease</fullName>
    </submittedName>
</protein>
<keyword evidence="1" id="KW-1133">Transmembrane helix</keyword>
<keyword evidence="1" id="KW-0812">Transmembrane</keyword>
<feature type="transmembrane region" description="Helical" evidence="1">
    <location>
        <begin position="53"/>
        <end position="72"/>
    </location>
</feature>
<name>A0A0Q2Y3M5_VIBFU</name>
<feature type="transmembrane region" description="Helical" evidence="1">
    <location>
        <begin position="302"/>
        <end position="322"/>
    </location>
</feature>
<organism evidence="2 3">
    <name type="scientific">Vibrio furnissii</name>
    <dbReference type="NCBI Taxonomy" id="29494"/>
    <lineage>
        <taxon>Bacteria</taxon>
        <taxon>Pseudomonadati</taxon>
        <taxon>Pseudomonadota</taxon>
        <taxon>Gammaproteobacteria</taxon>
        <taxon>Vibrionales</taxon>
        <taxon>Vibrionaceae</taxon>
        <taxon>Vibrio</taxon>
    </lineage>
</organism>
<feature type="transmembrane region" description="Helical" evidence="1">
    <location>
        <begin position="101"/>
        <end position="120"/>
    </location>
</feature>
<comment type="caution">
    <text evidence="2">The sequence shown here is derived from an EMBL/GenBank/DDBJ whole genome shotgun (WGS) entry which is preliminary data.</text>
</comment>
<evidence type="ECO:0000313" key="3">
    <source>
        <dbReference type="Proteomes" id="UP000051221"/>
    </source>
</evidence>
<dbReference type="RefSeq" id="WP_055465360.1">
    <property type="nucleotide sequence ID" value="NZ_LKHS01000003.1"/>
</dbReference>
<reference evidence="2 3" key="1">
    <citation type="submission" date="2015-08" db="EMBL/GenBank/DDBJ databases">
        <title>Antibacterial properties of a collection of Vibrionaceae strains.</title>
        <authorList>
            <person name="Giubergia S."/>
        </authorList>
    </citation>
    <scope>NUCLEOTIDE SEQUENCE [LARGE SCALE GENOMIC DNA]</scope>
    <source>
        <strain evidence="2 3">S0821</strain>
    </source>
</reference>
<feature type="transmembrane region" description="Helical" evidence="1">
    <location>
        <begin position="132"/>
        <end position="152"/>
    </location>
</feature>
<accession>A0A0Q2Y3M5</accession>